<comment type="caution">
    <text evidence="2">The sequence shown here is derived from an EMBL/GenBank/DDBJ whole genome shotgun (WGS) entry which is preliminary data.</text>
</comment>
<protein>
    <submittedName>
        <fullName evidence="2">Uncharacterized protein</fullName>
    </submittedName>
</protein>
<dbReference type="AlphaFoldDB" id="A0A9D3PEZ1"/>
<feature type="region of interest" description="Disordered" evidence="1">
    <location>
        <begin position="189"/>
        <end position="209"/>
    </location>
</feature>
<dbReference type="Proteomes" id="UP001046870">
    <property type="component" value="Chromosome 20"/>
</dbReference>
<dbReference type="OrthoDB" id="8446997at2759"/>
<name>A0A9D3PEZ1_MEGAT</name>
<keyword evidence="3" id="KW-1185">Reference proteome</keyword>
<reference evidence="2" key="1">
    <citation type="submission" date="2021-01" db="EMBL/GenBank/DDBJ databases">
        <authorList>
            <person name="Zahm M."/>
            <person name="Roques C."/>
            <person name="Cabau C."/>
            <person name="Klopp C."/>
            <person name="Donnadieu C."/>
            <person name="Jouanno E."/>
            <person name="Lampietro C."/>
            <person name="Louis A."/>
            <person name="Herpin A."/>
            <person name="Echchiki A."/>
            <person name="Berthelot C."/>
            <person name="Parey E."/>
            <person name="Roest-Crollius H."/>
            <person name="Braasch I."/>
            <person name="Postlethwait J."/>
            <person name="Bobe J."/>
            <person name="Montfort J."/>
            <person name="Bouchez O."/>
            <person name="Begum T."/>
            <person name="Mejri S."/>
            <person name="Adams A."/>
            <person name="Chen W.-J."/>
            <person name="Guiguen Y."/>
        </authorList>
    </citation>
    <scope>NUCLEOTIDE SEQUENCE</scope>
    <source>
        <strain evidence="2">YG-15Mar2019-1</strain>
        <tissue evidence="2">Brain</tissue>
    </source>
</reference>
<evidence type="ECO:0000313" key="3">
    <source>
        <dbReference type="Proteomes" id="UP001046870"/>
    </source>
</evidence>
<sequence>MTSVIPELRTVRDLRGVSFGHQPPRHGLKLLHWFSSECVAFDDDGDMELQCDPDDGDYGFHHYGNYEGLLPTLINCYGYVYFEVGNLNADTHPGALDLPKYVREAYDNRRNFYERNKDRIIISLHRSTKLIEEVYITEHQSGSGDFSPDGTYLLSSDIIRDAGNMQLIDFLQRAGFELVMSLVDSDGEGSLSSNSSEQSDQTDAPQLEVRTGRGGHALVTWWGVHEGVAHNAWVGLFRVDTEPDESCLVKIRLGGRTSGSYETSEPLNHGLQVRLFTHFLGYSVWRGPEFDATCGIGPTSIVGFPAALQLYTEHGHAHTRLYIRKSFIDWRSSFYYSVRQRYTQK</sequence>
<dbReference type="EMBL" id="JAFDVH010000020">
    <property type="protein sequence ID" value="KAG7458558.1"/>
    <property type="molecule type" value="Genomic_DNA"/>
</dbReference>
<feature type="compositionally biased region" description="Low complexity" evidence="1">
    <location>
        <begin position="189"/>
        <end position="201"/>
    </location>
</feature>
<dbReference type="PANTHER" id="PTHR38706:SF2">
    <property type="match status" value="1"/>
</dbReference>
<dbReference type="PANTHER" id="PTHR38706">
    <property type="entry name" value="SI:CH211-198C19.1-RELATED"/>
    <property type="match status" value="1"/>
</dbReference>
<evidence type="ECO:0000313" key="2">
    <source>
        <dbReference type="EMBL" id="KAG7458558.1"/>
    </source>
</evidence>
<gene>
    <name evidence="2" type="ORF">MATL_G00221530</name>
</gene>
<evidence type="ECO:0000256" key="1">
    <source>
        <dbReference type="SAM" id="MobiDB-lite"/>
    </source>
</evidence>
<organism evidence="2 3">
    <name type="scientific">Megalops atlanticus</name>
    <name type="common">Tarpon</name>
    <name type="synonym">Clupea gigantea</name>
    <dbReference type="NCBI Taxonomy" id="7932"/>
    <lineage>
        <taxon>Eukaryota</taxon>
        <taxon>Metazoa</taxon>
        <taxon>Chordata</taxon>
        <taxon>Craniata</taxon>
        <taxon>Vertebrata</taxon>
        <taxon>Euteleostomi</taxon>
        <taxon>Actinopterygii</taxon>
        <taxon>Neopterygii</taxon>
        <taxon>Teleostei</taxon>
        <taxon>Elopiformes</taxon>
        <taxon>Megalopidae</taxon>
        <taxon>Megalops</taxon>
    </lineage>
</organism>
<accession>A0A9D3PEZ1</accession>
<proteinExistence type="predicted"/>